<dbReference type="RefSeq" id="WP_175051618.1">
    <property type="nucleotide sequence ID" value="NZ_CADIKC010000004.1"/>
</dbReference>
<evidence type="ECO:0000313" key="1">
    <source>
        <dbReference type="EMBL" id="CAB3700143.1"/>
    </source>
</evidence>
<dbReference type="Proteomes" id="UP000494255">
    <property type="component" value="Unassembled WGS sequence"/>
</dbReference>
<dbReference type="EMBL" id="CADIKC010000004">
    <property type="protein sequence ID" value="CAB3700143.1"/>
    <property type="molecule type" value="Genomic_DNA"/>
</dbReference>
<dbReference type="AlphaFoldDB" id="A0A6J5BDA5"/>
<gene>
    <name evidence="1" type="ORF">LMG24238_03590</name>
</gene>
<protein>
    <submittedName>
        <fullName evidence="1">Uncharacterized protein</fullName>
    </submittedName>
</protein>
<sequence length="83" mass="9331">MAQNELSYRRFQIAATIAPLQGNRGIVTVDVTTSDQARIADLGTARFLHVERWVERNEPAFLQVVVDECKVAIDHYADNVDDS</sequence>
<accession>A0A6J5BDA5</accession>
<reference evidence="1 2" key="1">
    <citation type="submission" date="2020-04" db="EMBL/GenBank/DDBJ databases">
        <authorList>
            <person name="De Canck E."/>
        </authorList>
    </citation>
    <scope>NUCLEOTIDE SEQUENCE [LARGE SCALE GENOMIC DNA]</scope>
    <source>
        <strain evidence="1 2">LMG 24238</strain>
    </source>
</reference>
<evidence type="ECO:0000313" key="2">
    <source>
        <dbReference type="Proteomes" id="UP000494255"/>
    </source>
</evidence>
<keyword evidence="2" id="KW-1185">Reference proteome</keyword>
<name>A0A6J5BDA5_9BURK</name>
<organism evidence="1 2">
    <name type="scientific">Paraburkholderia sediminicola</name>
    <dbReference type="NCBI Taxonomy" id="458836"/>
    <lineage>
        <taxon>Bacteria</taxon>
        <taxon>Pseudomonadati</taxon>
        <taxon>Pseudomonadota</taxon>
        <taxon>Betaproteobacteria</taxon>
        <taxon>Burkholderiales</taxon>
        <taxon>Burkholderiaceae</taxon>
        <taxon>Paraburkholderia</taxon>
    </lineage>
</organism>
<dbReference type="GeneID" id="97042207"/>
<proteinExistence type="predicted"/>